<evidence type="ECO:0000256" key="4">
    <source>
        <dbReference type="ARBA" id="ARBA00022475"/>
    </source>
</evidence>
<proteinExistence type="inferred from homology"/>
<feature type="transmembrane region" description="Helical" evidence="8">
    <location>
        <begin position="255"/>
        <end position="281"/>
    </location>
</feature>
<dbReference type="Proteomes" id="UP000321051">
    <property type="component" value="Unassembled WGS sequence"/>
</dbReference>
<comment type="caution">
    <text evidence="9">The sequence shown here is derived from an EMBL/GenBank/DDBJ whole genome shotgun (WGS) entry which is preliminary data.</text>
</comment>
<keyword evidence="10" id="KW-1185">Reference proteome</keyword>
<feature type="transmembrane region" description="Helical" evidence="8">
    <location>
        <begin position="95"/>
        <end position="117"/>
    </location>
</feature>
<protein>
    <submittedName>
        <fullName evidence="9">Arsenic resistance protein</fullName>
    </submittedName>
</protein>
<keyword evidence="6 8" id="KW-1133">Transmembrane helix</keyword>
<dbReference type="STRING" id="1371.GCA_900166605_03047"/>
<dbReference type="InterPro" id="IPR038770">
    <property type="entry name" value="Na+/solute_symporter_sf"/>
</dbReference>
<dbReference type="GO" id="GO:0015104">
    <property type="term" value="F:antimonite transmembrane transporter activity"/>
    <property type="evidence" value="ECO:0007669"/>
    <property type="project" value="TreeGrafter"/>
</dbReference>
<reference evidence="9 10" key="1">
    <citation type="submission" date="2019-07" db="EMBL/GenBank/DDBJ databases">
        <title>Whole genome shotgun sequence of Marinococcus halophilus NBRC 102359.</title>
        <authorList>
            <person name="Hosoyama A."/>
            <person name="Uohara A."/>
            <person name="Ohji S."/>
            <person name="Ichikawa N."/>
        </authorList>
    </citation>
    <scope>NUCLEOTIDE SEQUENCE [LARGE SCALE GENOMIC DNA]</scope>
    <source>
        <strain evidence="9 10">NBRC 102359</strain>
    </source>
</reference>
<dbReference type="InterPro" id="IPR002657">
    <property type="entry name" value="BilAc:Na_symport/Acr3"/>
</dbReference>
<dbReference type="Gene3D" id="1.20.1530.20">
    <property type="match status" value="1"/>
</dbReference>
<feature type="transmembrane region" description="Helical" evidence="8">
    <location>
        <begin position="35"/>
        <end position="53"/>
    </location>
</feature>
<evidence type="ECO:0000313" key="10">
    <source>
        <dbReference type="Proteomes" id="UP000321051"/>
    </source>
</evidence>
<organism evidence="9 10">
    <name type="scientific">Marinococcus halophilus</name>
    <dbReference type="NCBI Taxonomy" id="1371"/>
    <lineage>
        <taxon>Bacteria</taxon>
        <taxon>Bacillati</taxon>
        <taxon>Bacillota</taxon>
        <taxon>Bacilli</taxon>
        <taxon>Bacillales</taxon>
        <taxon>Bacillaceae</taxon>
        <taxon>Marinococcus</taxon>
    </lineage>
</organism>
<keyword evidence="5 8" id="KW-0812">Transmembrane</keyword>
<feature type="transmembrane region" description="Helical" evidence="8">
    <location>
        <begin position="129"/>
        <end position="148"/>
    </location>
</feature>
<dbReference type="EMBL" id="BJUN01000033">
    <property type="protein sequence ID" value="GEK60189.1"/>
    <property type="molecule type" value="Genomic_DNA"/>
</dbReference>
<evidence type="ECO:0000256" key="5">
    <source>
        <dbReference type="ARBA" id="ARBA00022692"/>
    </source>
</evidence>
<evidence type="ECO:0000256" key="6">
    <source>
        <dbReference type="ARBA" id="ARBA00022989"/>
    </source>
</evidence>
<feature type="transmembrane region" description="Helical" evidence="8">
    <location>
        <begin position="287"/>
        <end position="309"/>
    </location>
</feature>
<evidence type="ECO:0000256" key="2">
    <source>
        <dbReference type="ARBA" id="ARBA00010110"/>
    </source>
</evidence>
<sequence length="318" mass="34624">MNIIEKFQTLLILAAVIAGLVLGQAAVLAAYAEVLVVPFLLVMLYGLFLAIPLKDLRQAFTHRTFLGVSLGINFVWTPLLAWGLGALFLDGHPALWLGFIMLMVTPCTDWYLVFTSIAKGNLSLSTSILPLNMILQFLLLPLYLFLFAGTIETVALATIIESVLLVLLLPFLLAQGTKYIWRKRPDVLEQKLLPFFSHAQIIFLSLAVAAMFAAQGAALLNNLSVITVLVLPVLLFFVINVTVAQTAGRLFRFSYADTVSLTLTTVARNSPVALAIAVTAFPGQPLVALALVIGPLIELPVLAMVAQLLRSSRKRLLN</sequence>
<keyword evidence="4" id="KW-1003">Cell membrane</keyword>
<dbReference type="GO" id="GO:0015105">
    <property type="term" value="F:arsenite transmembrane transporter activity"/>
    <property type="evidence" value="ECO:0007669"/>
    <property type="project" value="TreeGrafter"/>
</dbReference>
<evidence type="ECO:0000256" key="8">
    <source>
        <dbReference type="SAM" id="Phobius"/>
    </source>
</evidence>
<dbReference type="PANTHER" id="PTHR43057">
    <property type="entry name" value="ARSENITE EFFLUX TRANSPORTER"/>
    <property type="match status" value="1"/>
</dbReference>
<feature type="transmembrane region" description="Helical" evidence="8">
    <location>
        <begin position="195"/>
        <end position="217"/>
    </location>
</feature>
<feature type="transmembrane region" description="Helical" evidence="8">
    <location>
        <begin position="65"/>
        <end position="89"/>
    </location>
</feature>
<dbReference type="GO" id="GO:0005886">
    <property type="term" value="C:plasma membrane"/>
    <property type="evidence" value="ECO:0007669"/>
    <property type="project" value="UniProtKB-SubCell"/>
</dbReference>
<evidence type="ECO:0000256" key="1">
    <source>
        <dbReference type="ARBA" id="ARBA00004651"/>
    </source>
</evidence>
<evidence type="ECO:0000256" key="3">
    <source>
        <dbReference type="ARBA" id="ARBA00022448"/>
    </source>
</evidence>
<dbReference type="GO" id="GO:0015297">
    <property type="term" value="F:antiporter activity"/>
    <property type="evidence" value="ECO:0007669"/>
    <property type="project" value="InterPro"/>
</dbReference>
<gene>
    <name evidence="9" type="primary">acr3</name>
    <name evidence="9" type="ORF">MHA01_30940</name>
</gene>
<feature type="transmembrane region" description="Helical" evidence="8">
    <location>
        <begin position="154"/>
        <end position="174"/>
    </location>
</feature>
<keyword evidence="3" id="KW-0813">Transport</keyword>
<name>A0A510Y9Z7_MARHA</name>
<comment type="subcellular location">
    <subcellularLocation>
        <location evidence="1">Cell membrane</location>
        <topology evidence="1">Multi-pass membrane protein</topology>
    </subcellularLocation>
</comment>
<comment type="similarity">
    <text evidence="2">Belongs to the arsenical resistance-3 (ACR3) (TC 2.A.59) family.</text>
</comment>
<keyword evidence="7 8" id="KW-0472">Membrane</keyword>
<evidence type="ECO:0000256" key="7">
    <source>
        <dbReference type="ARBA" id="ARBA00023136"/>
    </source>
</evidence>
<dbReference type="PANTHER" id="PTHR43057:SF1">
    <property type="entry name" value="ARSENICAL-RESISTANCE PROTEIN 3"/>
    <property type="match status" value="1"/>
</dbReference>
<dbReference type="RefSeq" id="WP_094909087.1">
    <property type="nucleotide sequence ID" value="NZ_BJUN01000033.1"/>
</dbReference>
<dbReference type="Pfam" id="PF01758">
    <property type="entry name" value="SBF"/>
    <property type="match status" value="1"/>
</dbReference>
<feature type="transmembrane region" description="Helical" evidence="8">
    <location>
        <begin position="223"/>
        <end position="243"/>
    </location>
</feature>
<dbReference type="AlphaFoldDB" id="A0A510Y9Z7"/>
<dbReference type="OrthoDB" id="3254016at2"/>
<accession>A0A510Y9Z7</accession>
<evidence type="ECO:0000313" key="9">
    <source>
        <dbReference type="EMBL" id="GEK60189.1"/>
    </source>
</evidence>
<dbReference type="InterPro" id="IPR004706">
    <property type="entry name" value="Arsenical-R_Acr3"/>
</dbReference>